<dbReference type="STRING" id="155865.SAMN05216515_10411"/>
<keyword evidence="4" id="KW-1185">Reference proteome</keyword>
<dbReference type="InterPro" id="IPR002347">
    <property type="entry name" value="SDR_fam"/>
</dbReference>
<dbReference type="AlphaFoldDB" id="A0A1I7G2R7"/>
<proteinExistence type="inferred from homology"/>
<dbReference type="SUPFAM" id="SSF51735">
    <property type="entry name" value="NAD(P)-binding Rossmann-fold domains"/>
    <property type="match status" value="1"/>
</dbReference>
<organism evidence="3 4">
    <name type="scientific">Eubacterium pyruvativorans</name>
    <dbReference type="NCBI Taxonomy" id="155865"/>
    <lineage>
        <taxon>Bacteria</taxon>
        <taxon>Bacillati</taxon>
        <taxon>Bacillota</taxon>
        <taxon>Clostridia</taxon>
        <taxon>Eubacteriales</taxon>
        <taxon>Eubacteriaceae</taxon>
        <taxon>Eubacterium</taxon>
    </lineage>
</organism>
<keyword evidence="2" id="KW-0560">Oxidoreductase</keyword>
<dbReference type="GeneID" id="78353963"/>
<evidence type="ECO:0000256" key="1">
    <source>
        <dbReference type="ARBA" id="ARBA00006484"/>
    </source>
</evidence>
<evidence type="ECO:0000313" key="4">
    <source>
        <dbReference type="Proteomes" id="UP000198817"/>
    </source>
</evidence>
<dbReference type="PANTHER" id="PTHR43639">
    <property type="entry name" value="OXIDOREDUCTASE, SHORT-CHAIN DEHYDROGENASE/REDUCTASE FAMILY (AFU_ORTHOLOGUE AFUA_5G02870)"/>
    <property type="match status" value="1"/>
</dbReference>
<dbReference type="Gene3D" id="3.40.50.720">
    <property type="entry name" value="NAD(P)-binding Rossmann-like Domain"/>
    <property type="match status" value="1"/>
</dbReference>
<dbReference type="OrthoDB" id="9803333at2"/>
<reference evidence="3 4" key="1">
    <citation type="submission" date="2016-10" db="EMBL/GenBank/DDBJ databases">
        <authorList>
            <person name="de Groot N.N."/>
        </authorList>
    </citation>
    <scope>NUCLEOTIDE SEQUENCE [LARGE SCALE GENOMIC DNA]</scope>
    <source>
        <strain evidence="3 4">KHGC13</strain>
    </source>
</reference>
<evidence type="ECO:0000313" key="3">
    <source>
        <dbReference type="EMBL" id="SFU42737.1"/>
    </source>
</evidence>
<accession>A0A1I7G2R7</accession>
<gene>
    <name evidence="3" type="ORF">SAMN05216508_104120</name>
</gene>
<protein>
    <submittedName>
        <fullName evidence="3">3-oxoacyl-[acyl-carrier protein] reductase</fullName>
    </submittedName>
</protein>
<comment type="similarity">
    <text evidence="1">Belongs to the short-chain dehydrogenases/reductases (SDR) family.</text>
</comment>
<dbReference type="CDD" id="cd05233">
    <property type="entry name" value="SDR_c"/>
    <property type="match status" value="1"/>
</dbReference>
<dbReference type="RefSeq" id="WP_090162163.1">
    <property type="nucleotide sequence ID" value="NZ_CACVNK010000016.1"/>
</dbReference>
<sequence length="245" mass="27558">MSNISVITSGTSGIGRAIVKKILAESAEGDRVIVNYGHSDQAAEDLKNELPEKQRERLTLVKADLSDYDAMMEFAGKVKEMTDHIDWLVLNTGIGTYVPYDEYTFELWNHIINTNLSIPAFLVRELKPHMAEYGNILFMGSQAGQQPYSSSLVYSVSKAGVLHMAKCLVKFFDDRRVSVNAIAPGFIETRWQKDRTDESYERINRKIAAHRFGTPEEVASLCFAVLSNDYLNGSVYEVTGGYDYF</sequence>
<dbReference type="InterPro" id="IPR036291">
    <property type="entry name" value="NAD(P)-bd_dom_sf"/>
</dbReference>
<name>A0A1I7G2R7_9FIRM</name>
<dbReference type="EMBL" id="FPBT01000004">
    <property type="protein sequence ID" value="SFU42737.1"/>
    <property type="molecule type" value="Genomic_DNA"/>
</dbReference>
<dbReference type="GO" id="GO:0016491">
    <property type="term" value="F:oxidoreductase activity"/>
    <property type="evidence" value="ECO:0007669"/>
    <property type="project" value="UniProtKB-KW"/>
</dbReference>
<dbReference type="PANTHER" id="PTHR43639:SF1">
    <property type="entry name" value="SHORT-CHAIN DEHYDROGENASE_REDUCTASE FAMILY PROTEIN"/>
    <property type="match status" value="1"/>
</dbReference>
<evidence type="ECO:0000256" key="2">
    <source>
        <dbReference type="ARBA" id="ARBA00023002"/>
    </source>
</evidence>
<dbReference type="Pfam" id="PF00106">
    <property type="entry name" value="adh_short"/>
    <property type="match status" value="1"/>
</dbReference>
<dbReference type="PRINTS" id="PR00081">
    <property type="entry name" value="GDHRDH"/>
</dbReference>
<dbReference type="Proteomes" id="UP000198817">
    <property type="component" value="Unassembled WGS sequence"/>
</dbReference>